<reference evidence="6 7" key="1">
    <citation type="submission" date="2013-10" db="EMBL/GenBank/DDBJ databases">
        <authorList>
            <person name="Wang G."/>
            <person name="Zhuang W."/>
        </authorList>
    </citation>
    <scope>NUCLEOTIDE SEQUENCE [LARGE SCALE GENOMIC DNA]</scope>
    <source>
        <strain evidence="6 7">DSM 20118</strain>
    </source>
</reference>
<keyword evidence="1" id="KW-0808">Transferase</keyword>
<gene>
    <name evidence="6" type="ORF">Q760_01525</name>
</gene>
<dbReference type="Gene3D" id="1.10.10.10">
    <property type="entry name" value="Winged helix-like DNA-binding domain superfamily/Winged helix DNA-binding domain"/>
    <property type="match status" value="1"/>
</dbReference>
<keyword evidence="3" id="KW-0805">Transcription regulation</keyword>
<proteinExistence type="predicted"/>
<dbReference type="PIRSF" id="PIRSF036625">
    <property type="entry name" value="GAF_ANTAR"/>
    <property type="match status" value="1"/>
</dbReference>
<dbReference type="SMART" id="SM01012">
    <property type="entry name" value="ANTAR"/>
    <property type="match status" value="1"/>
</dbReference>
<dbReference type="SUPFAM" id="SSF55781">
    <property type="entry name" value="GAF domain-like"/>
    <property type="match status" value="1"/>
</dbReference>
<keyword evidence="2" id="KW-0418">Kinase</keyword>
<evidence type="ECO:0000313" key="7">
    <source>
        <dbReference type="Proteomes" id="UP000029833"/>
    </source>
</evidence>
<accession>A0A0A0B844</accession>
<dbReference type="Proteomes" id="UP000029833">
    <property type="component" value="Unassembled WGS sequence"/>
</dbReference>
<dbReference type="EMBL" id="AXNT01000107">
    <property type="protein sequence ID" value="KGM01421.1"/>
    <property type="molecule type" value="Genomic_DNA"/>
</dbReference>
<sequence length="248" mass="26582">MDQTVERAQAITELHTLLLEAAGVEEFVEGVAQAAAGRIAPDAHVAIMLKRQGRPTGVASSDERAAQCDEVEFAANEGPCLTSAETGGRIVIQELEGEDRWPAWADAARRAGFRSAAAIPRPVREGVDIAINLYSEDPGAWDDAALATAEMYADEVARTLRLCLRSADQAEINEDLKAALASRAVIDQAMGVIMAENRCSSEEAFRILRSASQNRNLKLRDVAASLIENVTGVAPQPGTEFAERKPGL</sequence>
<dbReference type="InterPro" id="IPR003018">
    <property type="entry name" value="GAF"/>
</dbReference>
<evidence type="ECO:0000256" key="1">
    <source>
        <dbReference type="ARBA" id="ARBA00022679"/>
    </source>
</evidence>
<dbReference type="AlphaFoldDB" id="A0A0A0B844"/>
<dbReference type="STRING" id="1408250.Q760_01525"/>
<protein>
    <recommendedName>
        <fullName evidence="5">ANTAR domain-containing protein</fullName>
    </recommendedName>
</protein>
<dbReference type="InterPro" id="IPR029016">
    <property type="entry name" value="GAF-like_dom_sf"/>
</dbReference>
<evidence type="ECO:0000313" key="6">
    <source>
        <dbReference type="EMBL" id="KGM01421.1"/>
    </source>
</evidence>
<dbReference type="GO" id="GO:0016301">
    <property type="term" value="F:kinase activity"/>
    <property type="evidence" value="ECO:0007669"/>
    <property type="project" value="UniProtKB-KW"/>
</dbReference>
<dbReference type="InterPro" id="IPR012074">
    <property type="entry name" value="GAF_ANTAR"/>
</dbReference>
<keyword evidence="4" id="KW-0804">Transcription</keyword>
<evidence type="ECO:0000256" key="4">
    <source>
        <dbReference type="ARBA" id="ARBA00023163"/>
    </source>
</evidence>
<evidence type="ECO:0000256" key="2">
    <source>
        <dbReference type="ARBA" id="ARBA00022777"/>
    </source>
</evidence>
<dbReference type="InterPro" id="IPR036388">
    <property type="entry name" value="WH-like_DNA-bd_sf"/>
</dbReference>
<feature type="domain" description="ANTAR" evidence="5">
    <location>
        <begin position="166"/>
        <end position="227"/>
    </location>
</feature>
<dbReference type="SUPFAM" id="SSF52172">
    <property type="entry name" value="CheY-like"/>
    <property type="match status" value="1"/>
</dbReference>
<dbReference type="InterPro" id="IPR005561">
    <property type="entry name" value="ANTAR"/>
</dbReference>
<name>A0A0A0B844_9CELL</name>
<dbReference type="Pfam" id="PF13185">
    <property type="entry name" value="GAF_2"/>
    <property type="match status" value="1"/>
</dbReference>
<dbReference type="PROSITE" id="PS50921">
    <property type="entry name" value="ANTAR"/>
    <property type="match status" value="1"/>
</dbReference>
<evidence type="ECO:0000256" key="3">
    <source>
        <dbReference type="ARBA" id="ARBA00023015"/>
    </source>
</evidence>
<evidence type="ECO:0000259" key="5">
    <source>
        <dbReference type="PROSITE" id="PS50921"/>
    </source>
</evidence>
<dbReference type="RefSeq" id="WP_052104285.1">
    <property type="nucleotide sequence ID" value="NZ_AXNT01000107.1"/>
</dbReference>
<dbReference type="GO" id="GO:0003723">
    <property type="term" value="F:RNA binding"/>
    <property type="evidence" value="ECO:0007669"/>
    <property type="project" value="InterPro"/>
</dbReference>
<keyword evidence="7" id="KW-1185">Reference proteome</keyword>
<organism evidence="6 7">
    <name type="scientific">Cellulomonas cellasea DSM 20118</name>
    <dbReference type="NCBI Taxonomy" id="1408250"/>
    <lineage>
        <taxon>Bacteria</taxon>
        <taxon>Bacillati</taxon>
        <taxon>Actinomycetota</taxon>
        <taxon>Actinomycetes</taxon>
        <taxon>Micrococcales</taxon>
        <taxon>Cellulomonadaceae</taxon>
        <taxon>Cellulomonas</taxon>
    </lineage>
</organism>
<dbReference type="Gene3D" id="3.30.450.40">
    <property type="match status" value="1"/>
</dbReference>
<dbReference type="Pfam" id="PF03861">
    <property type="entry name" value="ANTAR"/>
    <property type="match status" value="1"/>
</dbReference>
<comment type="caution">
    <text evidence="6">The sequence shown here is derived from an EMBL/GenBank/DDBJ whole genome shotgun (WGS) entry which is preliminary data.</text>
</comment>
<dbReference type="InterPro" id="IPR011006">
    <property type="entry name" value="CheY-like_superfamily"/>
</dbReference>